<evidence type="ECO:0000313" key="1">
    <source>
        <dbReference type="EMBL" id="KAK3703699.1"/>
    </source>
</evidence>
<dbReference type="Proteomes" id="UP001281147">
    <property type="component" value="Unassembled WGS sequence"/>
</dbReference>
<accession>A0ACC3MUS4</accession>
<protein>
    <submittedName>
        <fullName evidence="1">Uncharacterized protein</fullName>
    </submittedName>
</protein>
<gene>
    <name evidence="1" type="ORF">LTR37_014277</name>
</gene>
<reference evidence="1" key="1">
    <citation type="submission" date="2023-07" db="EMBL/GenBank/DDBJ databases">
        <title>Black Yeasts Isolated from many extreme environments.</title>
        <authorList>
            <person name="Coleine C."/>
            <person name="Stajich J.E."/>
            <person name="Selbmann L."/>
        </authorList>
    </citation>
    <scope>NUCLEOTIDE SEQUENCE</scope>
    <source>
        <strain evidence="1">CCFEE 5714</strain>
    </source>
</reference>
<evidence type="ECO:0000313" key="2">
    <source>
        <dbReference type="Proteomes" id="UP001281147"/>
    </source>
</evidence>
<name>A0ACC3MUS4_9PEZI</name>
<dbReference type="EMBL" id="JAUTXU010000148">
    <property type="protein sequence ID" value="KAK3703699.1"/>
    <property type="molecule type" value="Genomic_DNA"/>
</dbReference>
<sequence>MEPSKDYESTEGDATATVMAATELLEHILLHLDMKTLLLAQRVSLRFHGVISGSTQLQKKLFFLWAPIEEAVKLYGHTKHEKVLLLQYDSPIANYGKWGSKLTHYSMLNPLLFLDLRPGKAYPAISLDGLKTHTRTINPGIDESWTRMQLAHGLQLKMYAEGTVWNGVGRDLVCLEGTFCRLPEAERRLQ</sequence>
<proteinExistence type="predicted"/>
<comment type="caution">
    <text evidence="1">The sequence shown here is derived from an EMBL/GenBank/DDBJ whole genome shotgun (WGS) entry which is preliminary data.</text>
</comment>
<keyword evidence="2" id="KW-1185">Reference proteome</keyword>
<organism evidence="1 2">
    <name type="scientific">Vermiconidia calcicola</name>
    <dbReference type="NCBI Taxonomy" id="1690605"/>
    <lineage>
        <taxon>Eukaryota</taxon>
        <taxon>Fungi</taxon>
        <taxon>Dikarya</taxon>
        <taxon>Ascomycota</taxon>
        <taxon>Pezizomycotina</taxon>
        <taxon>Dothideomycetes</taxon>
        <taxon>Dothideomycetidae</taxon>
        <taxon>Mycosphaerellales</taxon>
        <taxon>Extremaceae</taxon>
        <taxon>Vermiconidia</taxon>
    </lineage>
</organism>